<feature type="domain" description="Knr4/Smi1-like" evidence="1">
    <location>
        <begin position="35"/>
        <end position="157"/>
    </location>
</feature>
<dbReference type="Pfam" id="PF09346">
    <property type="entry name" value="SMI1_KNR4"/>
    <property type="match status" value="1"/>
</dbReference>
<dbReference type="eggNOG" id="COG4282">
    <property type="taxonomic scope" value="Bacteria"/>
</dbReference>
<name>A0A081PAV8_9BACL</name>
<accession>A0A081PAV8</accession>
<reference evidence="2 3" key="1">
    <citation type="submission" date="2014-06" db="EMBL/GenBank/DDBJ databases">
        <title>Draft genome sequence of Paenibacillus sp. MSt1.</title>
        <authorList>
            <person name="Aw Y.K."/>
            <person name="Ong K.S."/>
            <person name="Gan H.M."/>
            <person name="Lee S.M."/>
        </authorList>
    </citation>
    <scope>NUCLEOTIDE SEQUENCE [LARGE SCALE GENOMIC DNA]</scope>
    <source>
        <strain evidence="2 3">MSt1</strain>
    </source>
</reference>
<keyword evidence="3" id="KW-1185">Reference proteome</keyword>
<proteinExistence type="predicted"/>
<dbReference type="SUPFAM" id="SSF160631">
    <property type="entry name" value="SMI1/KNR4-like"/>
    <property type="match status" value="1"/>
</dbReference>
<gene>
    <name evidence="2" type="ORF">ET33_14290</name>
</gene>
<dbReference type="OrthoDB" id="2875031at2"/>
<organism evidence="2 3">
    <name type="scientific">Paenibacillus tyrfis</name>
    <dbReference type="NCBI Taxonomy" id="1501230"/>
    <lineage>
        <taxon>Bacteria</taxon>
        <taxon>Bacillati</taxon>
        <taxon>Bacillota</taxon>
        <taxon>Bacilli</taxon>
        <taxon>Bacillales</taxon>
        <taxon>Paenibacillaceae</taxon>
        <taxon>Paenibacillus</taxon>
    </lineage>
</organism>
<dbReference type="Proteomes" id="UP000028123">
    <property type="component" value="Unassembled WGS sequence"/>
</dbReference>
<protein>
    <recommendedName>
        <fullName evidence="1">Knr4/Smi1-like domain-containing protein</fullName>
    </recommendedName>
</protein>
<dbReference type="InterPro" id="IPR018958">
    <property type="entry name" value="Knr4/Smi1-like_dom"/>
</dbReference>
<dbReference type="EMBL" id="JNVM01000002">
    <property type="protein sequence ID" value="KEQ27831.1"/>
    <property type="molecule type" value="Genomic_DNA"/>
</dbReference>
<sequence>MRERVKGWIDRWDTLLKRLEAQGATVREWVIESEADEERVRETEARLGIGLPPTVRRIVAEGAGKVTIYWHFDKETLAPFESSGELAWSLDAFEWPYFGDDELEEEKRYLAFHVAGNGDYVLLDLEGHPDDPPVVSWGHETGEFLLLAPSFTEFVERVTELALVGAEDSAYEPFCGPDGLEVDGANAKAWKAWLDRYLTLTLEEAAKKLPSLIDYITFHEAEDAGVREALARYEPAAVLEAWLSRLERETYWGNRDRLFGYIGETVGEAAADWVRSLWSDQPPVAVSNHSRAYLSACCLPGREGLERVLARLEQEAQSGKIDGYSTNGLLRYFRSRDVIRWAESHVAFPFGGWDELFAASAPNWEDVCRWLDGHEAMRQTALSALGKLFARGEVPEGEPDRDEIIRLLEKAEQEAVLKKEKEAVRRVTAHLADWR</sequence>
<dbReference type="RefSeq" id="WP_036675833.1">
    <property type="nucleotide sequence ID" value="NZ_JNVM01000002.1"/>
</dbReference>
<dbReference type="InterPro" id="IPR037883">
    <property type="entry name" value="Knr4/Smi1-like_sf"/>
</dbReference>
<evidence type="ECO:0000313" key="3">
    <source>
        <dbReference type="Proteomes" id="UP000028123"/>
    </source>
</evidence>
<evidence type="ECO:0000259" key="1">
    <source>
        <dbReference type="Pfam" id="PF09346"/>
    </source>
</evidence>
<comment type="caution">
    <text evidence="2">The sequence shown here is derived from an EMBL/GenBank/DDBJ whole genome shotgun (WGS) entry which is preliminary data.</text>
</comment>
<dbReference type="AlphaFoldDB" id="A0A081PAV8"/>
<evidence type="ECO:0000313" key="2">
    <source>
        <dbReference type="EMBL" id="KEQ27831.1"/>
    </source>
</evidence>
<dbReference type="Gene3D" id="3.40.1580.10">
    <property type="entry name" value="SMI1/KNR4-like"/>
    <property type="match status" value="1"/>
</dbReference>